<accession>A0A0A9F6M9</accession>
<proteinExistence type="predicted"/>
<dbReference type="EMBL" id="GBRH01191027">
    <property type="protein sequence ID" value="JAE06869.1"/>
    <property type="molecule type" value="Transcribed_RNA"/>
</dbReference>
<dbReference type="AlphaFoldDB" id="A0A0A9F6M9"/>
<reference evidence="1" key="2">
    <citation type="journal article" date="2015" name="Data Brief">
        <title>Shoot transcriptome of the giant reed, Arundo donax.</title>
        <authorList>
            <person name="Barrero R.A."/>
            <person name="Guerrero F.D."/>
            <person name="Moolhuijzen P."/>
            <person name="Goolsby J.A."/>
            <person name="Tidwell J."/>
            <person name="Bellgard S.E."/>
            <person name="Bellgard M.I."/>
        </authorList>
    </citation>
    <scope>NUCLEOTIDE SEQUENCE</scope>
    <source>
        <tissue evidence="1">Shoot tissue taken approximately 20 cm above the soil surface</tissue>
    </source>
</reference>
<evidence type="ECO:0000313" key="1">
    <source>
        <dbReference type="EMBL" id="JAE06869.1"/>
    </source>
</evidence>
<name>A0A0A9F6M9_ARUDO</name>
<protein>
    <submittedName>
        <fullName evidence="1">Uncharacterized protein</fullName>
    </submittedName>
</protein>
<sequence>MLAFIAIFLFIGTSVNVSNRSHSTRQFLSFWFWNLVGLTWLASSYCSALSFEGVWWLAHFALALKW</sequence>
<reference evidence="1" key="1">
    <citation type="submission" date="2014-09" db="EMBL/GenBank/DDBJ databases">
        <authorList>
            <person name="Magalhaes I.L.F."/>
            <person name="Oliveira U."/>
            <person name="Santos F.R."/>
            <person name="Vidigal T.H.D.A."/>
            <person name="Brescovit A.D."/>
            <person name="Santos A.J."/>
        </authorList>
    </citation>
    <scope>NUCLEOTIDE SEQUENCE</scope>
    <source>
        <tissue evidence="1">Shoot tissue taken approximately 20 cm above the soil surface</tissue>
    </source>
</reference>
<organism evidence="1">
    <name type="scientific">Arundo donax</name>
    <name type="common">Giant reed</name>
    <name type="synonym">Donax arundinaceus</name>
    <dbReference type="NCBI Taxonomy" id="35708"/>
    <lineage>
        <taxon>Eukaryota</taxon>
        <taxon>Viridiplantae</taxon>
        <taxon>Streptophyta</taxon>
        <taxon>Embryophyta</taxon>
        <taxon>Tracheophyta</taxon>
        <taxon>Spermatophyta</taxon>
        <taxon>Magnoliopsida</taxon>
        <taxon>Liliopsida</taxon>
        <taxon>Poales</taxon>
        <taxon>Poaceae</taxon>
        <taxon>PACMAD clade</taxon>
        <taxon>Arundinoideae</taxon>
        <taxon>Arundineae</taxon>
        <taxon>Arundo</taxon>
    </lineage>
</organism>